<dbReference type="InterPro" id="IPR003325">
    <property type="entry name" value="TerD"/>
</dbReference>
<keyword evidence="1" id="KW-0778">Tellurium resistance</keyword>
<dbReference type="AlphaFoldDB" id="A0A1I1MZN2"/>
<dbReference type="Gene3D" id="2.60.60.30">
    <property type="entry name" value="sav2460 like domains"/>
    <property type="match status" value="1"/>
</dbReference>
<organism evidence="3 4">
    <name type="scientific">Flexibacter flexilis DSM 6793</name>
    <dbReference type="NCBI Taxonomy" id="927664"/>
    <lineage>
        <taxon>Bacteria</taxon>
        <taxon>Pseudomonadati</taxon>
        <taxon>Bacteroidota</taxon>
        <taxon>Cytophagia</taxon>
        <taxon>Cytophagales</taxon>
        <taxon>Flexibacteraceae</taxon>
        <taxon>Flexibacter</taxon>
    </lineage>
</organism>
<accession>A0A1I1MZN2</accession>
<proteinExistence type="predicted"/>
<dbReference type="STRING" id="927664.SAMN05421780_1126"/>
<dbReference type="OrthoDB" id="4123258at2"/>
<dbReference type="EMBL" id="FOLE01000012">
    <property type="protein sequence ID" value="SFC90847.1"/>
    <property type="molecule type" value="Genomic_DNA"/>
</dbReference>
<name>A0A1I1MZN2_9BACT</name>
<dbReference type="Pfam" id="PF02342">
    <property type="entry name" value="TerD"/>
    <property type="match status" value="1"/>
</dbReference>
<dbReference type="PANTHER" id="PTHR32097:SF17">
    <property type="entry name" value="CAMP-BINDING PROTEIN 1-RELATED"/>
    <property type="match status" value="1"/>
</dbReference>
<sequence>MGISLQKGSSLNLTKKQPSLKKVMIGLGWELKAGAALDLDASVFMVAANGKLVSDEYLIFYNNLKSPDGAVQHTGDNRSGVGDGDDEMILVNLPLVNAAVKEMLVVVTIHEAAARRHNFGLLTDAYIRILDVETQTEIVRYDLDAEFGQSTDVEFGKLSNVNGEWHFTAVGVGNTKGLEGYVNAYL</sequence>
<protein>
    <submittedName>
        <fullName evidence="3">Tellurium resistance protein TerD</fullName>
    </submittedName>
</protein>
<keyword evidence="4" id="KW-1185">Reference proteome</keyword>
<feature type="domain" description="TerD" evidence="2">
    <location>
        <begin position="1"/>
        <end position="185"/>
    </location>
</feature>
<dbReference type="PANTHER" id="PTHR32097">
    <property type="entry name" value="CAMP-BINDING PROTEIN 1-RELATED"/>
    <property type="match status" value="1"/>
</dbReference>
<dbReference type="CDD" id="cd06974">
    <property type="entry name" value="TerD_like"/>
    <property type="match status" value="1"/>
</dbReference>
<evidence type="ECO:0000256" key="1">
    <source>
        <dbReference type="ARBA" id="ARBA00022686"/>
    </source>
</evidence>
<gene>
    <name evidence="3" type="ORF">SAMN05421780_1126</name>
</gene>
<reference evidence="3 4" key="1">
    <citation type="submission" date="2016-10" db="EMBL/GenBank/DDBJ databases">
        <authorList>
            <person name="de Groot N.N."/>
        </authorList>
    </citation>
    <scope>NUCLEOTIDE SEQUENCE [LARGE SCALE GENOMIC DNA]</scope>
    <source>
        <strain evidence="3 4">DSM 6793</strain>
    </source>
</reference>
<evidence type="ECO:0000313" key="4">
    <source>
        <dbReference type="Proteomes" id="UP000199514"/>
    </source>
</evidence>
<evidence type="ECO:0000259" key="2">
    <source>
        <dbReference type="Pfam" id="PF02342"/>
    </source>
</evidence>
<dbReference type="GO" id="GO:0046690">
    <property type="term" value="P:response to tellurium ion"/>
    <property type="evidence" value="ECO:0007669"/>
    <property type="project" value="UniProtKB-KW"/>
</dbReference>
<dbReference type="InterPro" id="IPR051324">
    <property type="entry name" value="Stress/Tellurium_Resist"/>
</dbReference>
<dbReference type="RefSeq" id="WP_091516161.1">
    <property type="nucleotide sequence ID" value="NZ_FOLE01000012.1"/>
</dbReference>
<evidence type="ECO:0000313" key="3">
    <source>
        <dbReference type="EMBL" id="SFC90847.1"/>
    </source>
</evidence>
<dbReference type="Proteomes" id="UP000199514">
    <property type="component" value="Unassembled WGS sequence"/>
</dbReference>